<organism evidence="1 2">
    <name type="scientific">Panagrolaimus sp. PS1159</name>
    <dbReference type="NCBI Taxonomy" id="55785"/>
    <lineage>
        <taxon>Eukaryota</taxon>
        <taxon>Metazoa</taxon>
        <taxon>Ecdysozoa</taxon>
        <taxon>Nematoda</taxon>
        <taxon>Chromadorea</taxon>
        <taxon>Rhabditida</taxon>
        <taxon>Tylenchina</taxon>
        <taxon>Panagrolaimomorpha</taxon>
        <taxon>Panagrolaimoidea</taxon>
        <taxon>Panagrolaimidae</taxon>
        <taxon>Panagrolaimus</taxon>
    </lineage>
</organism>
<proteinExistence type="predicted"/>
<evidence type="ECO:0000313" key="2">
    <source>
        <dbReference type="WBParaSite" id="PS1159_v2.g14652.t1"/>
    </source>
</evidence>
<sequence>MVEIISSLVGRKDASCIALFVEVIDRIDVYVFDCERNEYLSMIYSTKSIATRKFVKDIPTLFGSKLNGAILQIDALRIFDFENSIELCKSFKDKFDALKIPSFFPAGTEVHFSAMIIAAKLTNLKIGDLIVIALPDKRTTMFEFEYTKFGWKRIGGPYGFVDVQNKINSLKCILFPNDPNFDFEIKLLNAIVSETPEKLILHEINFGNYMKEYLSETSKWMKNKNGYVKNYVIPKVRNGIIITSFYGEPLLTFKPDEICPASESYVIPKSMTHIIETKVNGAFMKLFADVLIMNQKCHRLKLTISVDENSFFTFNSEGILLPKIENLPKIVNEKVKSKIPIIGFCDDFSVVCVYKNGGYKFADKWNGIFGNLNFINFSSKEPKFGKNAVNPIKEKERTAAIDLKDQTFIFNQTFSSQFSTFDENGPKRYHHEYQICDLIKIMSMNPSNIKIKKAWPFKVVKNNKDEIMLEFYSHGEILKAASPAFLMALILQEQIKVIKNENGKEKEKPAKIGFCILDEKYENDEIERIKNGLKKACGLLKVSSEFFDV</sequence>
<dbReference type="WBParaSite" id="PS1159_v2.g14652.t1">
    <property type="protein sequence ID" value="PS1159_v2.g14652.t1"/>
    <property type="gene ID" value="PS1159_v2.g14652"/>
</dbReference>
<name>A0AC35F7W2_9BILA</name>
<reference evidence="2" key="1">
    <citation type="submission" date="2022-11" db="UniProtKB">
        <authorList>
            <consortium name="WormBaseParasite"/>
        </authorList>
    </citation>
    <scope>IDENTIFICATION</scope>
</reference>
<evidence type="ECO:0000313" key="1">
    <source>
        <dbReference type="Proteomes" id="UP000887580"/>
    </source>
</evidence>
<accession>A0AC35F7W2</accession>
<protein>
    <submittedName>
        <fullName evidence="2">Uncharacterized protein</fullName>
    </submittedName>
</protein>
<dbReference type="Proteomes" id="UP000887580">
    <property type="component" value="Unplaced"/>
</dbReference>